<name>A0A915AR44_PARUN</name>
<proteinExistence type="predicted"/>
<feature type="transmembrane region" description="Helical" evidence="1">
    <location>
        <begin position="59"/>
        <end position="80"/>
    </location>
</feature>
<dbReference type="Proteomes" id="UP000887569">
    <property type="component" value="Unplaced"/>
</dbReference>
<organism evidence="2 3">
    <name type="scientific">Parascaris univalens</name>
    <name type="common">Nematode worm</name>
    <dbReference type="NCBI Taxonomy" id="6257"/>
    <lineage>
        <taxon>Eukaryota</taxon>
        <taxon>Metazoa</taxon>
        <taxon>Ecdysozoa</taxon>
        <taxon>Nematoda</taxon>
        <taxon>Chromadorea</taxon>
        <taxon>Rhabditida</taxon>
        <taxon>Spirurina</taxon>
        <taxon>Ascaridomorpha</taxon>
        <taxon>Ascaridoidea</taxon>
        <taxon>Ascarididae</taxon>
        <taxon>Parascaris</taxon>
    </lineage>
</organism>
<feature type="transmembrane region" description="Helical" evidence="1">
    <location>
        <begin position="86"/>
        <end position="113"/>
    </location>
</feature>
<evidence type="ECO:0000256" key="1">
    <source>
        <dbReference type="SAM" id="Phobius"/>
    </source>
</evidence>
<keyword evidence="1" id="KW-1133">Transmembrane helix</keyword>
<dbReference type="WBParaSite" id="PgR013_g043_t01">
    <property type="protein sequence ID" value="PgR013_g043_t01"/>
    <property type="gene ID" value="PgR013_g043"/>
</dbReference>
<protein>
    <submittedName>
        <fullName evidence="3">Syntaxin-binding protein 2</fullName>
    </submittedName>
</protein>
<keyword evidence="1" id="KW-0812">Transmembrane</keyword>
<evidence type="ECO:0000313" key="3">
    <source>
        <dbReference type="WBParaSite" id="PgR013_g043_t01"/>
    </source>
</evidence>
<reference evidence="3" key="1">
    <citation type="submission" date="2022-11" db="UniProtKB">
        <authorList>
            <consortium name="WormBaseParasite"/>
        </authorList>
    </citation>
    <scope>IDENTIFICATION</scope>
</reference>
<accession>A0A915AR44</accession>
<keyword evidence="1" id="KW-0472">Membrane</keyword>
<dbReference type="AlphaFoldDB" id="A0A915AR44"/>
<sequence length="116" mass="12656">RGPVCPRLPFIPLSVCVTSCLPVSASVFVYSCPLCMSSISIRLFPLSVCMFLSRCVYECACMCVCACLHLSICLCIRLSLPVCVVRVFYICLSFCICLLTASICLCVSVCVFLPCI</sequence>
<keyword evidence="2" id="KW-1185">Reference proteome</keyword>
<evidence type="ECO:0000313" key="2">
    <source>
        <dbReference type="Proteomes" id="UP000887569"/>
    </source>
</evidence>